<sequence>MPHPTRTGAPPRTEPTPNGLFTALAKLSCRRPRLLLLVTLVLLAGAVVLGSGVADRLRSGGSGGVVDPASESSYAAGVLEREFPGARPNLVLLAKADGGSGPSGVDAPVIARQGKDLAARLAKVPGVTGVSSYWSTKSAALRSQDGREALVVARIDGDELAAERTLKERVVSRLDGRQGDLTVRIGGSVAVQHEQQKLISEDLIRAELIALPITLLILMVVFGSAVAALLPLGIGVIAILGTNAVLRVITSFTDVSVFATNLTTALGLGLAIDYALLIVRRYREELDAGKNLPDALTTTLNTAGRTVLFSAATVAVSLAAMMVFPLYFLRSLAYAGISVVVLAAVAALVVLPALLVVLGPRIDAWDVRKLVRRRSRAAHQPRTTTAEPGAGWARLARWVMRRAPLVATGTLAALLLLGAPFLNVDFGTADYRQLPTSAESRVVQEHIKDGFRGSPTGAIEVVTERAGAAELGAYAKALSALPAVVRVDGPAGRYAEGELSGPAQLSRTSGQTSYLTVVPAVEAVSEEGKELVREVREVGTPFPAHVSGTTAALIDSQSAIGRGLPWAIGIIVLATLVLVFLLTGSVLVPVQAVLLNALSLTAMLGAVVWVFQDGNLSGLLGFTPTGSIETALPVLMFCLAFGLSMDYGVFLLSRINEERLRTPDHKAAVVAGIRGTGGVITAAAVVLAVVMVAIGTSRITNTKMLGLGVALAILMDAMVIRTLLVPAVLSLTGRATWWAPGPLRRLHARFGISEGGSGQPVLDQRPPSGTLRAVPDRAAVPTPPHSPSADPATALPPAPVEHQHAEAANTTR</sequence>
<feature type="domain" description="SSD" evidence="9">
    <location>
        <begin position="225"/>
        <end position="357"/>
    </location>
</feature>
<keyword evidence="3" id="KW-1003">Cell membrane</keyword>
<dbReference type="PANTHER" id="PTHR33406:SF11">
    <property type="entry name" value="MEMBRANE PROTEIN SCO6666-RELATED"/>
    <property type="match status" value="1"/>
</dbReference>
<feature type="transmembrane region" description="Helical" evidence="8">
    <location>
        <begin position="334"/>
        <end position="359"/>
    </location>
</feature>
<dbReference type="Proteomes" id="UP001431429">
    <property type="component" value="Unassembled WGS sequence"/>
</dbReference>
<dbReference type="InterPro" id="IPR050545">
    <property type="entry name" value="Mycobact_MmpL"/>
</dbReference>
<accession>A0ABT0UT75</accession>
<evidence type="ECO:0000256" key="4">
    <source>
        <dbReference type="ARBA" id="ARBA00022692"/>
    </source>
</evidence>
<name>A0ABT0UT75_9ACTN</name>
<feature type="region of interest" description="Disordered" evidence="7">
    <location>
        <begin position="754"/>
        <end position="812"/>
    </location>
</feature>
<feature type="transmembrane region" description="Helical" evidence="8">
    <location>
        <begin position="593"/>
        <end position="611"/>
    </location>
</feature>
<keyword evidence="11" id="KW-1185">Reference proteome</keyword>
<feature type="transmembrane region" description="Helical" evidence="8">
    <location>
        <begin position="707"/>
        <end position="729"/>
    </location>
</feature>
<keyword evidence="6 8" id="KW-0472">Membrane</keyword>
<protein>
    <submittedName>
        <fullName evidence="10">MMPL family transporter</fullName>
    </submittedName>
</protein>
<dbReference type="InterPro" id="IPR000731">
    <property type="entry name" value="SSD"/>
</dbReference>
<feature type="transmembrane region" description="Helical" evidence="8">
    <location>
        <begin position="307"/>
        <end position="328"/>
    </location>
</feature>
<comment type="caution">
    <text evidence="10">The sequence shown here is derived from an EMBL/GenBank/DDBJ whole genome shotgun (WGS) entry which is preliminary data.</text>
</comment>
<evidence type="ECO:0000256" key="8">
    <source>
        <dbReference type="SAM" id="Phobius"/>
    </source>
</evidence>
<evidence type="ECO:0000256" key="2">
    <source>
        <dbReference type="ARBA" id="ARBA00010157"/>
    </source>
</evidence>
<feature type="transmembrane region" description="Helical" evidence="8">
    <location>
        <begin position="673"/>
        <end position="695"/>
    </location>
</feature>
<evidence type="ECO:0000256" key="5">
    <source>
        <dbReference type="ARBA" id="ARBA00022989"/>
    </source>
</evidence>
<dbReference type="PANTHER" id="PTHR33406">
    <property type="entry name" value="MEMBRANE PROTEIN MJ1562-RELATED"/>
    <property type="match status" value="1"/>
</dbReference>
<feature type="transmembrane region" description="Helical" evidence="8">
    <location>
        <begin position="631"/>
        <end position="652"/>
    </location>
</feature>
<reference evidence="10" key="1">
    <citation type="submission" date="2022-06" db="EMBL/GenBank/DDBJ databases">
        <title>Genome public.</title>
        <authorList>
            <person name="Sun Q."/>
        </authorList>
    </citation>
    <scope>NUCLEOTIDE SEQUENCE</scope>
    <source>
        <strain evidence="10">CWNU-1</strain>
    </source>
</reference>
<keyword evidence="4 8" id="KW-0812">Transmembrane</keyword>
<dbReference type="Gene3D" id="1.20.1640.10">
    <property type="entry name" value="Multidrug efflux transporter AcrB transmembrane domain"/>
    <property type="match status" value="2"/>
</dbReference>
<evidence type="ECO:0000259" key="9">
    <source>
        <dbReference type="PROSITE" id="PS50156"/>
    </source>
</evidence>
<comment type="subcellular location">
    <subcellularLocation>
        <location evidence="1">Cell membrane</location>
        <topology evidence="1">Multi-pass membrane protein</topology>
    </subcellularLocation>
</comment>
<feature type="transmembrane region" description="Helical" evidence="8">
    <location>
        <begin position="213"/>
        <end position="246"/>
    </location>
</feature>
<dbReference type="InterPro" id="IPR004869">
    <property type="entry name" value="MMPL_dom"/>
</dbReference>
<dbReference type="RefSeq" id="WP_250922119.1">
    <property type="nucleotide sequence ID" value="NZ_JAMQAW010000032.1"/>
</dbReference>
<proteinExistence type="inferred from homology"/>
<keyword evidence="5 8" id="KW-1133">Transmembrane helix</keyword>
<evidence type="ECO:0000256" key="3">
    <source>
        <dbReference type="ARBA" id="ARBA00022475"/>
    </source>
</evidence>
<evidence type="ECO:0000256" key="7">
    <source>
        <dbReference type="SAM" id="MobiDB-lite"/>
    </source>
</evidence>
<evidence type="ECO:0000256" key="1">
    <source>
        <dbReference type="ARBA" id="ARBA00004651"/>
    </source>
</evidence>
<feature type="transmembrane region" description="Helical" evidence="8">
    <location>
        <begin position="403"/>
        <end position="422"/>
    </location>
</feature>
<dbReference type="EMBL" id="JAMQAW010000032">
    <property type="protein sequence ID" value="MCM2391797.1"/>
    <property type="molecule type" value="Genomic_DNA"/>
</dbReference>
<gene>
    <name evidence="10" type="ORF">NBG84_26510</name>
</gene>
<dbReference type="SUPFAM" id="SSF82866">
    <property type="entry name" value="Multidrug efflux transporter AcrB transmembrane domain"/>
    <property type="match status" value="2"/>
</dbReference>
<feature type="transmembrane region" description="Helical" evidence="8">
    <location>
        <begin position="258"/>
        <end position="279"/>
    </location>
</feature>
<feature type="transmembrane region" description="Helical" evidence="8">
    <location>
        <begin position="34"/>
        <end position="54"/>
    </location>
</feature>
<evidence type="ECO:0000313" key="11">
    <source>
        <dbReference type="Proteomes" id="UP001431429"/>
    </source>
</evidence>
<organism evidence="10 11">
    <name type="scientific">Streptomyces albipurpureus</name>
    <dbReference type="NCBI Taxonomy" id="2897419"/>
    <lineage>
        <taxon>Bacteria</taxon>
        <taxon>Bacillati</taxon>
        <taxon>Actinomycetota</taxon>
        <taxon>Actinomycetes</taxon>
        <taxon>Kitasatosporales</taxon>
        <taxon>Streptomycetaceae</taxon>
        <taxon>Streptomyces</taxon>
    </lineage>
</organism>
<evidence type="ECO:0000313" key="10">
    <source>
        <dbReference type="EMBL" id="MCM2391797.1"/>
    </source>
</evidence>
<evidence type="ECO:0000256" key="6">
    <source>
        <dbReference type="ARBA" id="ARBA00023136"/>
    </source>
</evidence>
<dbReference type="PROSITE" id="PS50156">
    <property type="entry name" value="SSD"/>
    <property type="match status" value="1"/>
</dbReference>
<feature type="transmembrane region" description="Helical" evidence="8">
    <location>
        <begin position="566"/>
        <end position="588"/>
    </location>
</feature>
<comment type="similarity">
    <text evidence="2">Belongs to the resistance-nodulation-cell division (RND) (TC 2.A.6) family. MmpL subfamily.</text>
</comment>
<dbReference type="Pfam" id="PF03176">
    <property type="entry name" value="MMPL"/>
    <property type="match status" value="2"/>
</dbReference>